<feature type="transmembrane region" description="Helical" evidence="1">
    <location>
        <begin position="46"/>
        <end position="63"/>
    </location>
</feature>
<accession>A0A3A1U5V9</accession>
<feature type="transmembrane region" description="Helical" evidence="1">
    <location>
        <begin position="83"/>
        <end position="109"/>
    </location>
</feature>
<organism evidence="2 3">
    <name type="scientific">Amnibacterium setariae</name>
    <dbReference type="NCBI Taxonomy" id="2306585"/>
    <lineage>
        <taxon>Bacteria</taxon>
        <taxon>Bacillati</taxon>
        <taxon>Actinomycetota</taxon>
        <taxon>Actinomycetes</taxon>
        <taxon>Micrococcales</taxon>
        <taxon>Microbacteriaceae</taxon>
        <taxon>Amnibacterium</taxon>
    </lineage>
</organism>
<dbReference type="AlphaFoldDB" id="A0A3A1U5V9"/>
<keyword evidence="1" id="KW-1133">Transmembrane helix</keyword>
<proteinExistence type="predicted"/>
<protein>
    <submittedName>
        <fullName evidence="2">Uncharacterized protein</fullName>
    </submittedName>
</protein>
<reference evidence="3" key="1">
    <citation type="submission" date="2018-09" db="EMBL/GenBank/DDBJ databases">
        <authorList>
            <person name="Kim I."/>
        </authorList>
    </citation>
    <scope>NUCLEOTIDE SEQUENCE [LARGE SCALE GENOMIC DNA]</scope>
    <source>
        <strain evidence="3">DD4a</strain>
    </source>
</reference>
<gene>
    <name evidence="2" type="ORF">D1781_12820</name>
</gene>
<keyword evidence="1" id="KW-0812">Transmembrane</keyword>
<comment type="caution">
    <text evidence="2">The sequence shown here is derived from an EMBL/GenBank/DDBJ whole genome shotgun (WGS) entry which is preliminary data.</text>
</comment>
<evidence type="ECO:0000313" key="3">
    <source>
        <dbReference type="Proteomes" id="UP000265742"/>
    </source>
</evidence>
<evidence type="ECO:0000313" key="2">
    <source>
        <dbReference type="EMBL" id="RIX28324.1"/>
    </source>
</evidence>
<dbReference type="Proteomes" id="UP000265742">
    <property type="component" value="Unassembled WGS sequence"/>
</dbReference>
<name>A0A3A1U5V9_9MICO</name>
<sequence length="167" mass="16996">MPVGFAYGVVVRAVLLARQRGAASAPVVPGAGAALVETPLRRADRWLAIVLLTIAGSLGLARATETVLVGAGIASDEATPFSALSAVVWQIAFGMAVQALIAVIPAAALTTQLAVDRAALRREAAAIDAETSGGRRVRRTRALSWTAYGVWSVLALGCAVALAASHG</sequence>
<dbReference type="RefSeq" id="WP_119482634.1">
    <property type="nucleotide sequence ID" value="NZ_QXTG01000002.1"/>
</dbReference>
<keyword evidence="1" id="KW-0472">Membrane</keyword>
<keyword evidence="3" id="KW-1185">Reference proteome</keyword>
<evidence type="ECO:0000256" key="1">
    <source>
        <dbReference type="SAM" id="Phobius"/>
    </source>
</evidence>
<feature type="transmembrane region" description="Helical" evidence="1">
    <location>
        <begin position="145"/>
        <end position="164"/>
    </location>
</feature>
<dbReference type="EMBL" id="QXTG01000002">
    <property type="protein sequence ID" value="RIX28324.1"/>
    <property type="molecule type" value="Genomic_DNA"/>
</dbReference>